<dbReference type="Gene3D" id="1.20.5.500">
    <property type="entry name" value="Single helix bin"/>
    <property type="match status" value="1"/>
</dbReference>
<dbReference type="SMART" id="SM01391">
    <property type="entry name" value="Filament"/>
    <property type="match status" value="1"/>
</dbReference>
<dbReference type="SUPFAM" id="SSF64593">
    <property type="entry name" value="Intermediate filament protein, coiled coil region"/>
    <property type="match status" value="2"/>
</dbReference>
<dbReference type="PANTHER" id="PTHR45652:SF10">
    <property type="entry name" value="NEUROFILAMENT MEDIUM POLYPEPTIDE ISOFORM X1"/>
    <property type="match status" value="1"/>
</dbReference>
<dbReference type="Ensembl" id="ENSNMLT00000028718.1">
    <property type="protein sequence ID" value="ENSNMLP00000025689.1"/>
    <property type="gene ID" value="ENSNMLG00000016394.1"/>
</dbReference>
<name>A0A8C6TV69_9GOBI</name>
<dbReference type="Proteomes" id="UP000694523">
    <property type="component" value="Unplaced"/>
</dbReference>
<dbReference type="InterPro" id="IPR039008">
    <property type="entry name" value="IF_rod_dom"/>
</dbReference>
<dbReference type="GO" id="GO:0005200">
    <property type="term" value="F:structural constituent of cytoskeleton"/>
    <property type="evidence" value="ECO:0007669"/>
    <property type="project" value="TreeGrafter"/>
</dbReference>
<proteinExistence type="predicted"/>
<evidence type="ECO:0000256" key="2">
    <source>
        <dbReference type="ARBA" id="ARBA00023054"/>
    </source>
</evidence>
<dbReference type="GO" id="GO:0099160">
    <property type="term" value="C:postsynaptic intermediate filament cytoskeleton"/>
    <property type="evidence" value="ECO:0007669"/>
    <property type="project" value="TreeGrafter"/>
</dbReference>
<dbReference type="PANTHER" id="PTHR45652">
    <property type="entry name" value="GLIAL FIBRILLARY ACIDIC PROTEIN"/>
    <property type="match status" value="1"/>
</dbReference>
<organism evidence="4 5">
    <name type="scientific">Neogobius melanostomus</name>
    <name type="common">round goby</name>
    <dbReference type="NCBI Taxonomy" id="47308"/>
    <lineage>
        <taxon>Eukaryota</taxon>
        <taxon>Metazoa</taxon>
        <taxon>Chordata</taxon>
        <taxon>Craniata</taxon>
        <taxon>Vertebrata</taxon>
        <taxon>Euteleostomi</taxon>
        <taxon>Actinopterygii</taxon>
        <taxon>Neopterygii</taxon>
        <taxon>Teleostei</taxon>
        <taxon>Neoteleostei</taxon>
        <taxon>Acanthomorphata</taxon>
        <taxon>Gobiaria</taxon>
        <taxon>Gobiiformes</taxon>
        <taxon>Gobioidei</taxon>
        <taxon>Gobiidae</taxon>
        <taxon>Benthophilinae</taxon>
        <taxon>Neogobiini</taxon>
        <taxon>Neogobius</taxon>
    </lineage>
</organism>
<dbReference type="InterPro" id="IPR050405">
    <property type="entry name" value="Intermediate_filament"/>
</dbReference>
<dbReference type="GO" id="GO:0033693">
    <property type="term" value="P:neurofilament bundle assembly"/>
    <property type="evidence" value="ECO:0007669"/>
    <property type="project" value="TreeGrafter"/>
</dbReference>
<keyword evidence="5" id="KW-1185">Reference proteome</keyword>
<dbReference type="Gene3D" id="1.20.5.170">
    <property type="match status" value="1"/>
</dbReference>
<evidence type="ECO:0000256" key="1">
    <source>
        <dbReference type="ARBA" id="ARBA00022754"/>
    </source>
</evidence>
<dbReference type="GO" id="GO:0005737">
    <property type="term" value="C:cytoplasm"/>
    <property type="evidence" value="ECO:0007669"/>
    <property type="project" value="TreeGrafter"/>
</dbReference>
<accession>A0A8C6TV69</accession>
<dbReference type="Gene3D" id="1.20.5.1160">
    <property type="entry name" value="Vasodilator-stimulated phosphoprotein"/>
    <property type="match status" value="1"/>
</dbReference>
<reference evidence="4" key="2">
    <citation type="submission" date="2025-09" db="UniProtKB">
        <authorList>
            <consortium name="Ensembl"/>
        </authorList>
    </citation>
    <scope>IDENTIFICATION</scope>
</reference>
<evidence type="ECO:0000313" key="4">
    <source>
        <dbReference type="Ensembl" id="ENSNMLP00000025689.1"/>
    </source>
</evidence>
<feature type="domain" description="IF rod" evidence="3">
    <location>
        <begin position="12"/>
        <end position="302"/>
    </location>
</feature>
<keyword evidence="2" id="KW-0175">Coiled coil</keyword>
<dbReference type="PROSITE" id="PS51842">
    <property type="entry name" value="IF_ROD_2"/>
    <property type="match status" value="1"/>
</dbReference>
<keyword evidence="1" id="KW-0403">Intermediate filament</keyword>
<evidence type="ECO:0000259" key="3">
    <source>
        <dbReference type="PROSITE" id="PS51842"/>
    </source>
</evidence>
<dbReference type="AlphaFoldDB" id="A0A8C6TV69"/>
<sequence>ASLLCARLPMDEKDLLRGLNGRLAGFIDKVHQLELHNQLLEKEIGEIRGRAQCVSYLEEQYGPELRRMRQLVRDITRQKHHIEIEHCSLEEELSVLTKRHEKEAKSRSDAERNITVMKREIDDAYRAKLQLDKKVNVLVEEVKGLKESHEAEVSDILEHIQSAGDDFRAREFGNPGVTAALRDIRTQLESYVCRDAQRVEETFTSQFAKLTEAAESKRECLRATQQEINDCRRQLQARDIELHSAKGTREGLEKQLRDAEGRHNQDILHYQVMLLSCKFDMSGYLREYQDLLNVKMALDHMK</sequence>
<dbReference type="GO" id="GO:0005882">
    <property type="term" value="C:intermediate filament"/>
    <property type="evidence" value="ECO:0007669"/>
    <property type="project" value="UniProtKB-KW"/>
</dbReference>
<protein>
    <submittedName>
        <fullName evidence="4">Si:dkey-27m7.4</fullName>
    </submittedName>
</protein>
<evidence type="ECO:0000313" key="5">
    <source>
        <dbReference type="Proteomes" id="UP000694523"/>
    </source>
</evidence>
<dbReference type="GO" id="GO:0030424">
    <property type="term" value="C:axon"/>
    <property type="evidence" value="ECO:0007669"/>
    <property type="project" value="TreeGrafter"/>
</dbReference>
<reference evidence="4" key="1">
    <citation type="submission" date="2025-08" db="UniProtKB">
        <authorList>
            <consortium name="Ensembl"/>
        </authorList>
    </citation>
    <scope>IDENTIFICATION</scope>
</reference>
<dbReference type="Pfam" id="PF00038">
    <property type="entry name" value="Filament"/>
    <property type="match status" value="1"/>
</dbReference>